<evidence type="ECO:0000313" key="3">
    <source>
        <dbReference type="EMBL" id="KAJ4456481.1"/>
    </source>
</evidence>
<dbReference type="InterPro" id="IPR036187">
    <property type="entry name" value="DNA_mismatch_repair_MutS_sf"/>
</dbReference>
<comment type="caution">
    <text evidence="3">The sequence shown here is derived from an EMBL/GenBank/DDBJ whole genome shotgun (WGS) entry which is preliminary data.</text>
</comment>
<dbReference type="InterPro" id="IPR007861">
    <property type="entry name" value="DNA_mismatch_repair_MutS_clamp"/>
</dbReference>
<dbReference type="Proteomes" id="UP001141327">
    <property type="component" value="Unassembled WGS sequence"/>
</dbReference>
<organism evidence="3 4">
    <name type="scientific">Paratrimastix pyriformis</name>
    <dbReference type="NCBI Taxonomy" id="342808"/>
    <lineage>
        <taxon>Eukaryota</taxon>
        <taxon>Metamonada</taxon>
        <taxon>Preaxostyla</taxon>
        <taxon>Paratrimastigidae</taxon>
        <taxon>Paratrimastix</taxon>
    </lineage>
</organism>
<dbReference type="Gene3D" id="1.10.1420.10">
    <property type="match status" value="1"/>
</dbReference>
<keyword evidence="4" id="KW-1185">Reference proteome</keyword>
<evidence type="ECO:0000313" key="4">
    <source>
        <dbReference type="Proteomes" id="UP001141327"/>
    </source>
</evidence>
<dbReference type="Pfam" id="PF05190">
    <property type="entry name" value="MutS_IV"/>
    <property type="match status" value="1"/>
</dbReference>
<protein>
    <recommendedName>
        <fullName evidence="2">DNA mismatch repair protein MutS clamp domain-containing protein</fullName>
    </recommendedName>
</protein>
<dbReference type="EMBL" id="JAPMOS010000069">
    <property type="protein sequence ID" value="KAJ4456481.1"/>
    <property type="molecule type" value="Genomic_DNA"/>
</dbReference>
<proteinExistence type="predicted"/>
<feature type="domain" description="DNA mismatch repair protein MutS clamp" evidence="2">
    <location>
        <begin position="44"/>
        <end position="137"/>
    </location>
</feature>
<feature type="region of interest" description="Disordered" evidence="1">
    <location>
        <begin position="1"/>
        <end position="49"/>
    </location>
</feature>
<name>A0ABQ8UF42_9EUKA</name>
<accession>A0ABQ8UF42</accession>
<dbReference type="SUPFAM" id="SSF48334">
    <property type="entry name" value="DNA repair protein MutS, domain III"/>
    <property type="match status" value="1"/>
</dbReference>
<gene>
    <name evidence="3" type="ORF">PAPYR_8309</name>
</gene>
<evidence type="ECO:0000259" key="2">
    <source>
        <dbReference type="Pfam" id="PF05190"/>
    </source>
</evidence>
<sequence length="165" mass="18740">MAGLLAEFKNGLPPGAGAKQDKEGRVARVRTGPSDFVITPPAGQDPDYDRAHETARQIEGELDGFLARVRKQLGEPRIKFKTVGTEAYQMEIPVAWVQRNEAKLPPEFSLQSTTKEVKRYWAPEIRDLLPRLGEAQEAMDAACRTYYKVRVYYPDQLDYVRIPME</sequence>
<reference evidence="3" key="1">
    <citation type="journal article" date="2022" name="bioRxiv">
        <title>Genomics of Preaxostyla Flagellates Illuminates Evolutionary Transitions and the Path Towards Mitochondrial Loss.</title>
        <authorList>
            <person name="Novak L.V.F."/>
            <person name="Treitli S.C."/>
            <person name="Pyrih J."/>
            <person name="Halakuc P."/>
            <person name="Pipaliya S.V."/>
            <person name="Vacek V."/>
            <person name="Brzon O."/>
            <person name="Soukal P."/>
            <person name="Eme L."/>
            <person name="Dacks J.B."/>
            <person name="Karnkowska A."/>
            <person name="Elias M."/>
            <person name="Hampl V."/>
        </authorList>
    </citation>
    <scope>NUCLEOTIDE SEQUENCE</scope>
    <source>
        <strain evidence="3">RCP-MX</strain>
    </source>
</reference>
<evidence type="ECO:0000256" key="1">
    <source>
        <dbReference type="SAM" id="MobiDB-lite"/>
    </source>
</evidence>